<protein>
    <recommendedName>
        <fullName evidence="6">L-arabinose isomerase</fullName>
        <ecNumber evidence="6">5.3.1.4</ecNumber>
    </recommendedName>
</protein>
<evidence type="ECO:0000259" key="7">
    <source>
        <dbReference type="Pfam" id="PF02610"/>
    </source>
</evidence>
<evidence type="ECO:0000256" key="1">
    <source>
        <dbReference type="ARBA" id="ARBA00022723"/>
    </source>
</evidence>
<dbReference type="Pfam" id="PF11762">
    <property type="entry name" value="Arabinose_Iso_C"/>
    <property type="match status" value="1"/>
</dbReference>
<feature type="binding site" evidence="6">
    <location>
        <position position="342"/>
    </location>
    <ligand>
        <name>Mn(2+)</name>
        <dbReference type="ChEBI" id="CHEBI:29035"/>
    </ligand>
</feature>
<comment type="pathway">
    <text evidence="6">Carbohydrate degradation; L-arabinose degradation via L-ribulose; D-xylulose 5-phosphate from L-arabinose (bacterial route): step 1/3.</text>
</comment>
<dbReference type="HAMAP" id="MF_00519">
    <property type="entry name" value="Arabinose_Isome"/>
    <property type="match status" value="1"/>
</dbReference>
<organism evidence="10 11">
    <name type="scientific">Frankia nepalensis</name>
    <dbReference type="NCBI Taxonomy" id="1836974"/>
    <lineage>
        <taxon>Bacteria</taxon>
        <taxon>Bacillati</taxon>
        <taxon>Actinomycetota</taxon>
        <taxon>Actinomycetes</taxon>
        <taxon>Frankiales</taxon>
        <taxon>Frankiaceae</taxon>
        <taxon>Frankia</taxon>
    </lineage>
</organism>
<dbReference type="InterPro" id="IPR024664">
    <property type="entry name" value="Ara_Isoase_C"/>
</dbReference>
<dbReference type="InterPro" id="IPR009015">
    <property type="entry name" value="Fucose_isomerase_N/cen_sf"/>
</dbReference>
<keyword evidence="1 6" id="KW-0479">Metal-binding</keyword>
<dbReference type="Gene3D" id="3.40.50.10940">
    <property type="match status" value="1"/>
</dbReference>
<dbReference type="SUPFAM" id="SSF50443">
    <property type="entry name" value="FucI/AraA C-terminal domain-like"/>
    <property type="match status" value="1"/>
</dbReference>
<accession>A0A937RQL7</accession>
<evidence type="ECO:0000313" key="11">
    <source>
        <dbReference type="Proteomes" id="UP000604475"/>
    </source>
</evidence>
<dbReference type="Proteomes" id="UP000604475">
    <property type="component" value="Unassembled WGS sequence"/>
</dbReference>
<gene>
    <name evidence="6 10" type="primary">araA</name>
    <name evidence="10" type="ORF">I7412_39425</name>
</gene>
<dbReference type="InterPro" id="IPR055390">
    <property type="entry name" value="AraA_central"/>
</dbReference>
<dbReference type="RefSeq" id="WP_203000173.1">
    <property type="nucleotide sequence ID" value="NZ_JADWYU010000132.1"/>
</dbReference>
<comment type="function">
    <text evidence="6">Catalyzes the conversion of L-arabinose to L-ribulose.</text>
</comment>
<keyword evidence="5 6" id="KW-0119">Carbohydrate metabolism</keyword>
<feature type="domain" description="L-arabinose isomerase C-terminal" evidence="8">
    <location>
        <begin position="337"/>
        <end position="480"/>
    </location>
</feature>
<keyword evidence="4 6" id="KW-0413">Isomerase</keyword>
<dbReference type="Pfam" id="PF02610">
    <property type="entry name" value="AraA_N"/>
    <property type="match status" value="1"/>
</dbReference>
<evidence type="ECO:0000313" key="10">
    <source>
        <dbReference type="EMBL" id="MBL7633124.1"/>
    </source>
</evidence>
<dbReference type="InterPro" id="IPR004216">
    <property type="entry name" value="Fuc/Ara_isomerase_C"/>
</dbReference>
<dbReference type="GO" id="GO:0008733">
    <property type="term" value="F:L-arabinose isomerase activity"/>
    <property type="evidence" value="ECO:0007669"/>
    <property type="project" value="UniProtKB-UniRule"/>
</dbReference>
<evidence type="ECO:0000256" key="4">
    <source>
        <dbReference type="ARBA" id="ARBA00023235"/>
    </source>
</evidence>
<dbReference type="InterPro" id="IPR055389">
    <property type="entry name" value="AraA_N"/>
</dbReference>
<comment type="caution">
    <text evidence="10">The sequence shown here is derived from an EMBL/GenBank/DDBJ whole genome shotgun (WGS) entry which is preliminary data.</text>
</comment>
<sequence>MSLPGHPLAVPALPGAAVWFLTGSQHLYGPETLDQVATQSRRVAARLDGDETIPARVVWQPVLTDADAIAAVCAQADVDPACVGVIAWMHTFSPAKMWIRGLEALRTPLLHLHTQADQALPWDTLDMDFMNLNQAAHGDREFGYIQTRLRLPRVTVVGHVDDPLTRERVGRWARVATARADLRGMRLVRFGDNMRGVAVTEGDKVAAEIRLGVAVNTHSVNDLVDVVDKVDDDTIDELTSVYDDQYDVAAELRAGGERHASLRYAARVEAGLRAFLTEGGYRAFTTNFEDLGGLRQLPGLAVQRLMADGYGFGGEGDWKTALLLRAVKVMGAGLPGGTSFMEDYTYHLGPGPQRILGAHMLEVCPTISASRPTVEIHPLSIGGREDPVRLRFTAAPGPGVVVGLADLGGRFRLVANGIDVVEPDHELPRLPVACAVWSPRPSLPTSAECWLTAGGPHHTVLSTAVDLDMLDTFAGMTGLELAPIDADTTVRSFTADLRLNDLYFSLDRR</sequence>
<evidence type="ECO:0000259" key="9">
    <source>
        <dbReference type="Pfam" id="PF24856"/>
    </source>
</evidence>
<evidence type="ECO:0000256" key="6">
    <source>
        <dbReference type="HAMAP-Rule" id="MF_00519"/>
    </source>
</evidence>
<dbReference type="GO" id="GO:0005829">
    <property type="term" value="C:cytosol"/>
    <property type="evidence" value="ECO:0007669"/>
    <property type="project" value="TreeGrafter"/>
</dbReference>
<evidence type="ECO:0000259" key="8">
    <source>
        <dbReference type="Pfam" id="PF11762"/>
    </source>
</evidence>
<comment type="similarity">
    <text evidence="6">Belongs to the arabinose isomerase family.</text>
</comment>
<dbReference type="EC" id="5.3.1.4" evidence="6"/>
<dbReference type="PANTHER" id="PTHR38464">
    <property type="entry name" value="L-ARABINOSE ISOMERASE"/>
    <property type="match status" value="1"/>
</dbReference>
<dbReference type="PANTHER" id="PTHR38464:SF1">
    <property type="entry name" value="L-ARABINOSE ISOMERASE"/>
    <property type="match status" value="1"/>
</dbReference>
<dbReference type="InterPro" id="IPR038583">
    <property type="entry name" value="AraA_N_sf"/>
</dbReference>
<feature type="binding site" evidence="6">
    <location>
        <position position="458"/>
    </location>
    <ligand>
        <name>Mn(2+)</name>
        <dbReference type="ChEBI" id="CHEBI:29035"/>
    </ligand>
</feature>
<feature type="binding site" evidence="6">
    <location>
        <position position="359"/>
    </location>
    <ligand>
        <name>Mn(2+)</name>
        <dbReference type="ChEBI" id="CHEBI:29035"/>
    </ligand>
</feature>
<dbReference type="AlphaFoldDB" id="A0A937RQL7"/>
<dbReference type="GO" id="GO:0019569">
    <property type="term" value="P:L-arabinose catabolic process to D-xylulose 5-phosphate"/>
    <property type="evidence" value="ECO:0007669"/>
    <property type="project" value="UniProtKB-UniRule"/>
</dbReference>
<comment type="cofactor">
    <cofactor evidence="6">
        <name>Mn(2+)</name>
        <dbReference type="ChEBI" id="CHEBI:29035"/>
    </cofactor>
    <text evidence="6">Binds 1 Mn(2+) ion per subunit.</text>
</comment>
<comment type="catalytic activity">
    <reaction evidence="6">
        <text>beta-L-arabinopyranose = L-ribulose</text>
        <dbReference type="Rhea" id="RHEA:14821"/>
        <dbReference type="ChEBI" id="CHEBI:16880"/>
        <dbReference type="ChEBI" id="CHEBI:40886"/>
        <dbReference type="EC" id="5.3.1.4"/>
    </reaction>
</comment>
<dbReference type="InterPro" id="IPR003762">
    <property type="entry name" value="Lara_isomerase"/>
</dbReference>
<evidence type="ECO:0000256" key="2">
    <source>
        <dbReference type="ARBA" id="ARBA00022935"/>
    </source>
</evidence>
<dbReference type="SUPFAM" id="SSF53743">
    <property type="entry name" value="FucI/AraA N-terminal and middle domains"/>
    <property type="match status" value="1"/>
</dbReference>
<feature type="domain" description="L-arabinose isomerase N-terminal" evidence="7">
    <location>
        <begin position="17"/>
        <end position="182"/>
    </location>
</feature>
<dbReference type="EMBL" id="JAEACQ010000373">
    <property type="protein sequence ID" value="MBL7633124.1"/>
    <property type="molecule type" value="Genomic_DNA"/>
</dbReference>
<keyword evidence="3 6" id="KW-0464">Manganese</keyword>
<feature type="binding site" evidence="6">
    <location>
        <position position="315"/>
    </location>
    <ligand>
        <name>Mn(2+)</name>
        <dbReference type="ChEBI" id="CHEBI:29035"/>
    </ligand>
</feature>
<evidence type="ECO:0000256" key="3">
    <source>
        <dbReference type="ARBA" id="ARBA00023211"/>
    </source>
</evidence>
<feature type="domain" description="L-arabinose isomerase central" evidence="9">
    <location>
        <begin position="186"/>
        <end position="333"/>
    </location>
</feature>
<dbReference type="NCBIfam" id="NF002795">
    <property type="entry name" value="PRK02929.1"/>
    <property type="match status" value="1"/>
</dbReference>
<reference evidence="10" key="1">
    <citation type="submission" date="2020-12" db="EMBL/GenBank/DDBJ databases">
        <title>Genomic characterization of non-nitrogen-fixing Frankia strains.</title>
        <authorList>
            <person name="Carlos-Shanley C."/>
            <person name="Guerra T."/>
            <person name="Hahn D."/>
        </authorList>
    </citation>
    <scope>NUCLEOTIDE SEQUENCE</scope>
    <source>
        <strain evidence="10">CN6</strain>
    </source>
</reference>
<dbReference type="PIRSF" id="PIRSF001478">
    <property type="entry name" value="L-ara_isomerase"/>
    <property type="match status" value="1"/>
</dbReference>
<keyword evidence="2 6" id="KW-0054">Arabinose catabolism</keyword>
<proteinExistence type="inferred from homology"/>
<dbReference type="GO" id="GO:0030145">
    <property type="term" value="F:manganese ion binding"/>
    <property type="evidence" value="ECO:0007669"/>
    <property type="project" value="UniProtKB-UniRule"/>
</dbReference>
<evidence type="ECO:0000256" key="5">
    <source>
        <dbReference type="ARBA" id="ARBA00023277"/>
    </source>
</evidence>
<keyword evidence="11" id="KW-1185">Reference proteome</keyword>
<name>A0A937RQL7_9ACTN</name>
<dbReference type="Pfam" id="PF24856">
    <property type="entry name" value="AraA_central"/>
    <property type="match status" value="1"/>
</dbReference>